<evidence type="ECO:0000313" key="2">
    <source>
        <dbReference type="EMBL" id="CAA0818587.1"/>
    </source>
</evidence>
<name>A0A9N7MZN0_STRHE</name>
<evidence type="ECO:0000313" key="3">
    <source>
        <dbReference type="Proteomes" id="UP001153555"/>
    </source>
</evidence>
<feature type="compositionally biased region" description="Basic and acidic residues" evidence="1">
    <location>
        <begin position="8"/>
        <end position="19"/>
    </location>
</feature>
<protein>
    <submittedName>
        <fullName evidence="2">Uncharacterized protein</fullName>
    </submittedName>
</protein>
<comment type="caution">
    <text evidence="2">The sequence shown here is derived from an EMBL/GenBank/DDBJ whole genome shotgun (WGS) entry which is preliminary data.</text>
</comment>
<reference evidence="2" key="1">
    <citation type="submission" date="2019-12" db="EMBL/GenBank/DDBJ databases">
        <authorList>
            <person name="Scholes J."/>
        </authorList>
    </citation>
    <scope>NUCLEOTIDE SEQUENCE</scope>
</reference>
<sequence>MKRARGSSRKEATAEDGSKKAKLAAPEAEKAAAEKKAATEAAAEWASLWSGLDEEMLWASSWIPFWETDVYDVLYGDVLWDFDIWGFKVAPNP</sequence>
<dbReference type="Proteomes" id="UP001153555">
    <property type="component" value="Unassembled WGS sequence"/>
</dbReference>
<keyword evidence="3" id="KW-1185">Reference proteome</keyword>
<evidence type="ECO:0000256" key="1">
    <source>
        <dbReference type="SAM" id="MobiDB-lite"/>
    </source>
</evidence>
<accession>A0A9N7MZN0</accession>
<proteinExistence type="predicted"/>
<dbReference type="EMBL" id="CACSLK010017224">
    <property type="protein sequence ID" value="CAA0818587.1"/>
    <property type="molecule type" value="Genomic_DNA"/>
</dbReference>
<feature type="compositionally biased region" description="Basic and acidic residues" evidence="1">
    <location>
        <begin position="27"/>
        <end position="36"/>
    </location>
</feature>
<dbReference type="AlphaFoldDB" id="A0A9N7MZN0"/>
<organism evidence="2 3">
    <name type="scientific">Striga hermonthica</name>
    <name type="common">Purple witchweed</name>
    <name type="synonym">Buchnera hermonthica</name>
    <dbReference type="NCBI Taxonomy" id="68872"/>
    <lineage>
        <taxon>Eukaryota</taxon>
        <taxon>Viridiplantae</taxon>
        <taxon>Streptophyta</taxon>
        <taxon>Embryophyta</taxon>
        <taxon>Tracheophyta</taxon>
        <taxon>Spermatophyta</taxon>
        <taxon>Magnoliopsida</taxon>
        <taxon>eudicotyledons</taxon>
        <taxon>Gunneridae</taxon>
        <taxon>Pentapetalae</taxon>
        <taxon>asterids</taxon>
        <taxon>lamiids</taxon>
        <taxon>Lamiales</taxon>
        <taxon>Orobanchaceae</taxon>
        <taxon>Buchnereae</taxon>
        <taxon>Striga</taxon>
    </lineage>
</organism>
<feature type="region of interest" description="Disordered" evidence="1">
    <location>
        <begin position="1"/>
        <end position="36"/>
    </location>
</feature>
<dbReference type="OrthoDB" id="1075193at2759"/>
<gene>
    <name evidence="2" type="ORF">SHERM_00357</name>
</gene>